<evidence type="ECO:0000256" key="2">
    <source>
        <dbReference type="ARBA" id="ARBA00022617"/>
    </source>
</evidence>
<dbReference type="GO" id="GO:0004130">
    <property type="term" value="F:cytochrome-c peroxidase activity"/>
    <property type="evidence" value="ECO:0007669"/>
    <property type="project" value="TreeGrafter"/>
</dbReference>
<feature type="signal peptide" evidence="8">
    <location>
        <begin position="1"/>
        <end position="21"/>
    </location>
</feature>
<feature type="domain" description="Cytochrome c" evidence="9">
    <location>
        <begin position="458"/>
        <end position="599"/>
    </location>
</feature>
<dbReference type="GO" id="GO:0030313">
    <property type="term" value="C:cell envelope"/>
    <property type="evidence" value="ECO:0007669"/>
    <property type="project" value="UniProtKB-SubCell"/>
</dbReference>
<accession>A0A1V3U0X6</accession>
<evidence type="ECO:0000256" key="5">
    <source>
        <dbReference type="ARBA" id="ARBA00023002"/>
    </source>
</evidence>
<dbReference type="Gene3D" id="1.10.760.10">
    <property type="entry name" value="Cytochrome c-like domain"/>
    <property type="match status" value="2"/>
</dbReference>
<dbReference type="GO" id="GO:0046872">
    <property type="term" value="F:metal ion binding"/>
    <property type="evidence" value="ECO:0007669"/>
    <property type="project" value="UniProtKB-KW"/>
</dbReference>
<dbReference type="InterPro" id="IPR009056">
    <property type="entry name" value="Cyt_c-like_dom"/>
</dbReference>
<proteinExistence type="predicted"/>
<organism evidence="10 11">
    <name type="scientific">Elizabethkingia meningoseptica</name>
    <name type="common">Chryseobacterium meningosepticum</name>
    <dbReference type="NCBI Taxonomy" id="238"/>
    <lineage>
        <taxon>Bacteria</taxon>
        <taxon>Pseudomonadati</taxon>
        <taxon>Bacteroidota</taxon>
        <taxon>Flavobacteriia</taxon>
        <taxon>Flavobacteriales</taxon>
        <taxon>Weeksellaceae</taxon>
        <taxon>Elizabethkingia</taxon>
    </lineage>
</organism>
<dbReference type="GO" id="GO:0009055">
    <property type="term" value="F:electron transfer activity"/>
    <property type="evidence" value="ECO:0007669"/>
    <property type="project" value="InterPro"/>
</dbReference>
<keyword evidence="3 7" id="KW-0479">Metal-binding</keyword>
<evidence type="ECO:0000259" key="9">
    <source>
        <dbReference type="PROSITE" id="PS51007"/>
    </source>
</evidence>
<gene>
    <name evidence="10" type="ORF">BMF97_10895</name>
</gene>
<dbReference type="InterPro" id="IPR036909">
    <property type="entry name" value="Cyt_c-like_dom_sf"/>
</dbReference>
<evidence type="ECO:0000256" key="3">
    <source>
        <dbReference type="ARBA" id="ARBA00022723"/>
    </source>
</evidence>
<keyword evidence="4 8" id="KW-0732">Signal</keyword>
<comment type="subcellular location">
    <subcellularLocation>
        <location evidence="1">Cell envelope</location>
    </subcellularLocation>
</comment>
<keyword evidence="11" id="KW-1185">Reference proteome</keyword>
<dbReference type="PANTHER" id="PTHR30600:SF10">
    <property type="entry name" value="BLL6722 PROTEIN"/>
    <property type="match status" value="1"/>
</dbReference>
<protein>
    <submittedName>
        <fullName evidence="10">Cytochrome C peroxidase</fullName>
    </submittedName>
</protein>
<dbReference type="eggNOG" id="COG1858">
    <property type="taxonomic scope" value="Bacteria"/>
</dbReference>
<dbReference type="Proteomes" id="UP000188947">
    <property type="component" value="Unassembled WGS sequence"/>
</dbReference>
<evidence type="ECO:0000313" key="11">
    <source>
        <dbReference type="Proteomes" id="UP000188947"/>
    </source>
</evidence>
<sequence>MKKLIPLLSVLLLLIVSSCQKNNPEPVSEHLGSVQKYVLEVNSNFQQKTQQLITAVQKDNTDVVSLQKQFDDLRAEYKKMEWAVAYFQPHTERFVNGPALDEVEFEENTILEAEGLQVLEEYFYPEYQKNNKEEVLRYLKKLQNKSTAIETYFDVNQINLSQVFDALRSEVFRITTLGVTGFDTPVSGNAISEVVYSLQGIESAFKILDKNIRSKNELKTLLTAIEQAKIFIGKSGYNRNEFDYLTFINQHLNVISERLFNLKNADKIPNVEVKKVIKDTAPTIFAQNAFNADAFVPGEEYKLTEAKINLGKKLFYEKRLSGNNQRACVSCHLPEKAFTDGLPKSASLEGSPLLRNAPSLNYANFQHGQFWDMRREDLEGQSVDVISNKEEMHGNLKDILVKLNQDRAYTEAFKKVYPAGKGIEDWQVKNALASYIRSLSVFNSRFDQQLRGKEVLTKAEKEGFNLFVGKGKCATCHFIPLFNGTVPPEFSKTESEVLGVAENSRNKKLDTDPGRGRFHETVDQLKFAFKTPTLRNIAKTAPYMHNGGYPTLMEVMDFYNQGGGKGFGFKLDNQTLSEDKLNLTPEEKNKIISFMEALTDE</sequence>
<dbReference type="InterPro" id="IPR004852">
    <property type="entry name" value="Di-haem_cyt_c_peroxidsae"/>
</dbReference>
<reference evidence="10 11" key="1">
    <citation type="submission" date="2016-11" db="EMBL/GenBank/DDBJ databases">
        <title>Genome sequence and comparative genomic analysis of clinical strain Elizabethkingia meningoseptica 61421 PRCM.</title>
        <authorList>
            <person name="Wang M."/>
            <person name="Hu S."/>
            <person name="Cao L."/>
            <person name="Jiang T."/>
            <person name="Zhou Y."/>
            <person name="Ming D."/>
        </authorList>
    </citation>
    <scope>NUCLEOTIDE SEQUENCE [LARGE SCALE GENOMIC DNA]</scope>
    <source>
        <strain evidence="10 11">61421 PRCM</strain>
    </source>
</reference>
<dbReference type="Pfam" id="PF03150">
    <property type="entry name" value="CCP_MauG"/>
    <property type="match status" value="1"/>
</dbReference>
<dbReference type="SUPFAM" id="SSF46626">
    <property type="entry name" value="Cytochrome c"/>
    <property type="match status" value="2"/>
</dbReference>
<dbReference type="InterPro" id="IPR051395">
    <property type="entry name" value="Cytochrome_c_Peroxidase/MauG"/>
</dbReference>
<feature type="domain" description="Cytochrome c" evidence="9">
    <location>
        <begin position="306"/>
        <end position="440"/>
    </location>
</feature>
<evidence type="ECO:0000256" key="7">
    <source>
        <dbReference type="PROSITE-ProRule" id="PRU00433"/>
    </source>
</evidence>
<dbReference type="STRING" id="238.BBD35_17615"/>
<dbReference type="PROSITE" id="PS51007">
    <property type="entry name" value="CYTC"/>
    <property type="match status" value="2"/>
</dbReference>
<comment type="caution">
    <text evidence="10">The sequence shown here is derived from an EMBL/GenBank/DDBJ whole genome shotgun (WGS) entry which is preliminary data.</text>
</comment>
<dbReference type="GO" id="GO:0020037">
    <property type="term" value="F:heme binding"/>
    <property type="evidence" value="ECO:0007669"/>
    <property type="project" value="InterPro"/>
</dbReference>
<dbReference type="InterPro" id="IPR038352">
    <property type="entry name" value="Imelysin_sf"/>
</dbReference>
<dbReference type="AlphaFoldDB" id="A0A1V3U0X6"/>
<evidence type="ECO:0000256" key="4">
    <source>
        <dbReference type="ARBA" id="ARBA00022729"/>
    </source>
</evidence>
<keyword evidence="5" id="KW-0560">Oxidoreductase</keyword>
<dbReference type="EMBL" id="MPOG01000011">
    <property type="protein sequence ID" value="OOH95327.1"/>
    <property type="molecule type" value="Genomic_DNA"/>
</dbReference>
<name>A0A1V3U0X6_ELIME</name>
<dbReference type="RefSeq" id="WP_069216004.1">
    <property type="nucleotide sequence ID" value="NZ_CP016378.1"/>
</dbReference>
<keyword evidence="2 7" id="KW-0349">Heme</keyword>
<evidence type="ECO:0000313" key="10">
    <source>
        <dbReference type="EMBL" id="OOH95327.1"/>
    </source>
</evidence>
<evidence type="ECO:0000256" key="6">
    <source>
        <dbReference type="ARBA" id="ARBA00023004"/>
    </source>
</evidence>
<dbReference type="PROSITE" id="PS51257">
    <property type="entry name" value="PROKAR_LIPOPROTEIN"/>
    <property type="match status" value="1"/>
</dbReference>
<dbReference type="OrthoDB" id="9805202at2"/>
<evidence type="ECO:0000256" key="1">
    <source>
        <dbReference type="ARBA" id="ARBA00004196"/>
    </source>
</evidence>
<dbReference type="Gene3D" id="1.20.1420.20">
    <property type="entry name" value="M75 peptidase, HXXE motif"/>
    <property type="match status" value="1"/>
</dbReference>
<evidence type="ECO:0000256" key="8">
    <source>
        <dbReference type="SAM" id="SignalP"/>
    </source>
</evidence>
<dbReference type="PANTHER" id="PTHR30600">
    <property type="entry name" value="CYTOCHROME C PEROXIDASE-RELATED"/>
    <property type="match status" value="1"/>
</dbReference>
<feature type="chain" id="PRO_5010741542" evidence="8">
    <location>
        <begin position="22"/>
        <end position="601"/>
    </location>
</feature>
<keyword evidence="10" id="KW-0575">Peroxidase</keyword>
<keyword evidence="6 7" id="KW-0408">Iron</keyword>